<evidence type="ECO:0000313" key="3">
    <source>
        <dbReference type="Proteomes" id="UP000186601"/>
    </source>
</evidence>
<evidence type="ECO:0000313" key="2">
    <source>
        <dbReference type="EMBL" id="PSS38086.1"/>
    </source>
</evidence>
<dbReference type="Proteomes" id="UP000186601">
    <property type="component" value="Unassembled WGS sequence"/>
</dbReference>
<dbReference type="EMBL" id="MLYV02000005">
    <property type="protein sequence ID" value="PSS38086.1"/>
    <property type="molecule type" value="Genomic_DNA"/>
</dbReference>
<sequence>MVPSSLKRVTPLRRITGANIPEDLFETILDFLDEEIELAMTRFDYGEKEKKNKKRELGRCSLTCRYWARRCQPRIFEHIYLRSKRDLEQLLSLLESPSSHISGYIKRLYLTQKSSHFKSWVYLVSLQLVPKFSLIPTINLHFDGPWEETHTKQFGHLRSIHYMLPSARPEFSSHISHLTLYRLRFRCFEDLAHLVGELRALRRLKCTFVRWSSPMPENYVIPVCPPSLDIVAIYGCTDNAIGVLFLMGRRRRMLRDEAILPFCLDRHQPLRAAPFIYNSVRALCGITIFRYAIEKVGGVYHIDCRWFFDTYLTFLFTPTTNSKRSEVHLETIVINLSYSRPMNAAMKWDWKKSDILASRLPDLQKVVFGFESRKDMSRFVNEVVDTQMENLRGAGKLSYAVFDRHKTERWMRASPGSDKLESSLSESEDHEVVNTETENLRSGDGELEYAMFNTSDDSDSDYTEDSDSDNIGDCYKYERT</sequence>
<evidence type="ECO:0000256" key="1">
    <source>
        <dbReference type="SAM" id="MobiDB-lite"/>
    </source>
</evidence>
<dbReference type="AlphaFoldDB" id="A0A2R6S736"/>
<name>A0A2R6S736_9APHY</name>
<reference evidence="2 3" key="1">
    <citation type="submission" date="2018-02" db="EMBL/GenBank/DDBJ databases">
        <title>Genome sequence of the basidiomycete white-rot fungus Phlebia centrifuga.</title>
        <authorList>
            <person name="Granchi Z."/>
            <person name="Peng M."/>
            <person name="de Vries R.P."/>
            <person name="Hilden K."/>
            <person name="Makela M.R."/>
            <person name="Grigoriev I."/>
            <person name="Riley R."/>
        </authorList>
    </citation>
    <scope>NUCLEOTIDE SEQUENCE [LARGE SCALE GENOMIC DNA]</scope>
    <source>
        <strain evidence="2 3">FBCC195</strain>
    </source>
</reference>
<proteinExistence type="predicted"/>
<comment type="caution">
    <text evidence="2">The sequence shown here is derived from an EMBL/GenBank/DDBJ whole genome shotgun (WGS) entry which is preliminary data.</text>
</comment>
<feature type="compositionally biased region" description="Acidic residues" evidence="1">
    <location>
        <begin position="456"/>
        <end position="470"/>
    </location>
</feature>
<accession>A0A2R6S736</accession>
<protein>
    <submittedName>
        <fullName evidence="2">Uncharacterized protein</fullName>
    </submittedName>
</protein>
<feature type="region of interest" description="Disordered" evidence="1">
    <location>
        <begin position="413"/>
        <end position="480"/>
    </location>
</feature>
<keyword evidence="3" id="KW-1185">Reference proteome</keyword>
<feature type="compositionally biased region" description="Basic and acidic residues" evidence="1">
    <location>
        <begin position="430"/>
        <end position="444"/>
    </location>
</feature>
<organism evidence="2 3">
    <name type="scientific">Hermanssonia centrifuga</name>
    <dbReference type="NCBI Taxonomy" id="98765"/>
    <lineage>
        <taxon>Eukaryota</taxon>
        <taxon>Fungi</taxon>
        <taxon>Dikarya</taxon>
        <taxon>Basidiomycota</taxon>
        <taxon>Agaricomycotina</taxon>
        <taxon>Agaricomycetes</taxon>
        <taxon>Polyporales</taxon>
        <taxon>Meruliaceae</taxon>
        <taxon>Hermanssonia</taxon>
    </lineage>
</organism>
<gene>
    <name evidence="2" type="ORF">PHLCEN_2v66</name>
</gene>